<accession>A0A3P3U466</accession>
<dbReference type="SUPFAM" id="SSF51126">
    <property type="entry name" value="Pectin lyase-like"/>
    <property type="match status" value="1"/>
</dbReference>
<dbReference type="Pfam" id="PF00295">
    <property type="entry name" value="Glyco_hydro_28"/>
    <property type="match status" value="1"/>
</dbReference>
<dbReference type="InterPro" id="IPR011050">
    <property type="entry name" value="Pectin_lyase_fold/virulence"/>
</dbReference>
<dbReference type="PANTHER" id="PTHR31339">
    <property type="entry name" value="PECTIN LYASE-RELATED"/>
    <property type="match status" value="1"/>
</dbReference>
<evidence type="ECO:0000256" key="2">
    <source>
        <dbReference type="ARBA" id="ARBA00022801"/>
    </source>
</evidence>
<dbReference type="PANTHER" id="PTHR31339:SF9">
    <property type="entry name" value="PLASMIN AND FIBRONECTIN-BINDING PROTEIN A"/>
    <property type="match status" value="1"/>
</dbReference>
<dbReference type="GO" id="GO:0005975">
    <property type="term" value="P:carbohydrate metabolic process"/>
    <property type="evidence" value="ECO:0007669"/>
    <property type="project" value="InterPro"/>
</dbReference>
<evidence type="ECO:0000256" key="4">
    <source>
        <dbReference type="RuleBase" id="RU361169"/>
    </source>
</evidence>
<dbReference type="InterPro" id="IPR051801">
    <property type="entry name" value="GH28_Enzymes"/>
</dbReference>
<protein>
    <submittedName>
        <fullName evidence="5">Glycoside hydrolase family 28 protein</fullName>
    </submittedName>
</protein>
<comment type="similarity">
    <text evidence="1 4">Belongs to the glycosyl hydrolase 28 family.</text>
</comment>
<dbReference type="RefSeq" id="WP_128632966.1">
    <property type="nucleotide sequence ID" value="NZ_RRCN01000001.1"/>
</dbReference>
<dbReference type="InterPro" id="IPR006626">
    <property type="entry name" value="PbH1"/>
</dbReference>
<evidence type="ECO:0000256" key="3">
    <source>
        <dbReference type="ARBA" id="ARBA00023295"/>
    </source>
</evidence>
<dbReference type="InterPro" id="IPR000743">
    <property type="entry name" value="Glyco_hydro_28"/>
</dbReference>
<dbReference type="OrthoDB" id="9795222at2"/>
<name>A0A3P3U466_9BACL</name>
<dbReference type="EMBL" id="RRCN01000001">
    <property type="protein sequence ID" value="RRJ65157.1"/>
    <property type="molecule type" value="Genomic_DNA"/>
</dbReference>
<dbReference type="SMART" id="SM00710">
    <property type="entry name" value="PbH1"/>
    <property type="match status" value="4"/>
</dbReference>
<comment type="caution">
    <text evidence="5">The sequence shown here is derived from an EMBL/GenBank/DDBJ whole genome shotgun (WGS) entry which is preliminary data.</text>
</comment>
<keyword evidence="6" id="KW-1185">Reference proteome</keyword>
<dbReference type="Proteomes" id="UP000267017">
    <property type="component" value="Unassembled WGS sequence"/>
</dbReference>
<evidence type="ECO:0000313" key="6">
    <source>
        <dbReference type="Proteomes" id="UP000267017"/>
    </source>
</evidence>
<evidence type="ECO:0000313" key="5">
    <source>
        <dbReference type="EMBL" id="RRJ65157.1"/>
    </source>
</evidence>
<organism evidence="5 6">
    <name type="scientific">Paenibacillus oralis</name>
    <dbReference type="NCBI Taxonomy" id="2490856"/>
    <lineage>
        <taxon>Bacteria</taxon>
        <taxon>Bacillati</taxon>
        <taxon>Bacillota</taxon>
        <taxon>Bacilli</taxon>
        <taxon>Bacillales</taxon>
        <taxon>Paenibacillaceae</taxon>
        <taxon>Paenibacillus</taxon>
    </lineage>
</organism>
<keyword evidence="3 4" id="KW-0326">Glycosidase</keyword>
<dbReference type="InterPro" id="IPR012334">
    <property type="entry name" value="Pectin_lyas_fold"/>
</dbReference>
<proteinExistence type="inferred from homology"/>
<dbReference type="GO" id="GO:0004650">
    <property type="term" value="F:polygalacturonase activity"/>
    <property type="evidence" value="ECO:0007669"/>
    <property type="project" value="InterPro"/>
</dbReference>
<keyword evidence="2 4" id="KW-0378">Hydrolase</keyword>
<sequence length="486" mass="53348">MTNDINGHEYPLPELPSIPERIFTVTDYGAEGDGLAVCTSAFQAALDDCAAAGGGKVVIPPGIWRTGPLTLRSRINLCAERGALVLFDPDFTLYPLVSSHYEGNSGWRCQAPLDGEGLSDVAITGEGIFDGSGEGWRPVKRFKMTEQQWNRLIASGGAVDPQSEMWWPSREALDGENLLRRLREEGETSREAYMAARAYLRPVLLSLRGCRRVLLDGPTFQNSPAWCLHPRGCEQITVRNVQVRNPWYSQNGDGLDLESCSHALVERCSFDVGDDAICLKSGKDEEGRRLGLPSQYITIRQCTVYHGHGGVVIGSEMSGGVHAVRVHDCTFIGTDIGLRFKSARGRGGVVEDIVMENIRMSGIVHEAVSFHMFYAGVEGSEGYEEQPLPVSEETPVFRNIRLSNLVCRRAATALLVNGLPEMPLAGLTVRNFRAVSRRGIILRNADGLMLDEVVLQTLEQEQPKVLAHRCGDIRIIRSGDLAVATE</sequence>
<dbReference type="AlphaFoldDB" id="A0A3P3U466"/>
<dbReference type="Gene3D" id="2.160.20.10">
    <property type="entry name" value="Single-stranded right-handed beta-helix, Pectin lyase-like"/>
    <property type="match status" value="1"/>
</dbReference>
<reference evidence="5 6" key="1">
    <citation type="submission" date="2018-11" db="EMBL/GenBank/DDBJ databases">
        <title>Genome sequencing of Paenibacillus sp. KCOM 3021 (= ChDC PVNT-B20).</title>
        <authorList>
            <person name="Kook J.-K."/>
            <person name="Park S.-N."/>
            <person name="Lim Y.K."/>
        </authorList>
    </citation>
    <scope>NUCLEOTIDE SEQUENCE [LARGE SCALE GENOMIC DNA]</scope>
    <source>
        <strain evidence="5 6">KCOM 3021</strain>
    </source>
</reference>
<gene>
    <name evidence="5" type="ORF">EHV15_21250</name>
</gene>
<evidence type="ECO:0000256" key="1">
    <source>
        <dbReference type="ARBA" id="ARBA00008834"/>
    </source>
</evidence>